<dbReference type="Pfam" id="PF24123">
    <property type="entry name" value="Myosin_VII_N"/>
    <property type="match status" value="1"/>
</dbReference>
<keyword evidence="10 21" id="KW-0067">ATP-binding</keyword>
<dbReference type="FunFam" id="1.20.80.10:FF:000012">
    <property type="entry name" value="Myosin VIIA"/>
    <property type="match status" value="1"/>
</dbReference>
<dbReference type="GO" id="GO:0007601">
    <property type="term" value="P:visual perception"/>
    <property type="evidence" value="ECO:0007669"/>
    <property type="project" value="UniProtKB-ARBA"/>
</dbReference>
<dbReference type="SMART" id="SM00242">
    <property type="entry name" value="MYSc"/>
    <property type="match status" value="1"/>
</dbReference>
<dbReference type="InterPro" id="IPR036028">
    <property type="entry name" value="SH3-like_dom_sf"/>
</dbReference>
<sequence length="2166" mass="249192">MDLRSGQEFDVPIGAVVKLCDSGQIQVVDDEGNEHWISPQNATHIKPMHPTSVHGVEDMIRLGDLNEAGILRNLLIRYRDHLIYTYTGSILVAVNPYQLLSIYSPEHIRQYTNKKIGEMPPHIFAIADNCYFNMKRNSRDQCCIISGESGAGKTESTKLILQFLAAISGQHSWIEQQVLEATPILEAFGNAKTIRNDNSSRFGKYIDIHFNKRGAIEGAKIEQYLLEKSRVCRQAPDERNYHVFYCMLEGMSEDQKKKLGLGQASDYNYLAMGNCITCEGRVDSQEYANIRSAMKVLMFTDTENWEISKLLAAILHLGNLQYEARTFENLDACEVLFSPSLATAASLLEVNPPDLMSCLTSRTLITRGETVSTPLSREQALDVRDAFVKGIYGRLFVWIVDKINAAIYKPPSQDVKNSRRSIGLLDIFGFENFAVNSFEQLCINFANEHLQQFFVRHVFKLEQEEYDLESIDWLHIEFTDNQDALDMIANKPMNIISLIDEESKFPKGTDTTMLHKLNSQHKLNANYIPPKNNHETQFGINHFAGVVYYETQGFLEKNRDTLHGDIIQLVHSSRNKFIKQIFQADVAMGAETRKRSPTLSSQFKRSLELLMRTLGACQPFFVRCIKPNEFKKPMLFDRHLCVRQLRYSGMMETIRIRRAGYPIRYSFVEFVERYRVLLPGVKPAYKQGDLRGTCQRMAETVLGTHDDWQIGKTKIFLKDHHDMLLEVERDKAITDRVILLQKVIRGFKDRSNFLRLKNAATLIQRHWRGHNCRKNYGLMRLGFLRLQALHRSRKLHQQYRLARQRIIQFQARCRAYLVRKAFRHRLWAVLTVQAYARGMIARRLHQRLRAEYLRRLEAEKMRLAEEEKLRKEMSAKKAKEEAERKHQERLAQLAREDAERELKEKEAARRKKELLEQMERARHEPVNHSDMVDKMFGFLGTSGGLPGQEGQAPSGFEDLERGRREMVEEDLDAALPLPDEDEEDLSEYKFAKFAATYFQGTTTHSYTRRPLKQPLLYHDDEGDQLAALAVWITILRFMGDLPEPKYHTAMSDGSEKIPVMTKIYETLGKKTYKRELQALQGEGEAQLPEGQKRSSVRHKLVHLTLKKKSKLTEEVTKRLHDGESTVQGNSMLEDRPTSNLEKLHFIIGNGILRPALRDEIYCQISKQLTHNPSKSSYARGWILVSLCVGCFAPSEKFVKYLRNFIHGGPPGYAPYCEERLRRTFVNGTRTQPPSWLELQATKSKKPIMLPVTFMDGTTKTLLTDSATTAKELCNALADKISLKDRFGFSLYIALFDKVSSLGSGSDHVMDAISQCEQYAKEQGAQERNAPWRLFFRKEVFTPWHSPSEDNVATNLIYQQVVRGVKFGEYRCEKEDDLAELASQQYFVDYGSEMILERLLNLVPTYIPDREITPLKTLEKWAQLAIAAHKKGIYAQRRTDAQKVKEDVVNYARFKWPLLFSRFYEAYKFSGPSLPKNDVIVAVNWTGVYFVDEQEQVLLELSFPEIMAVSSSRGAKTTAPSFTLATIKGDEYTFTSSNAEDIRDLVVTFLEGLRKRSKYVVALQDNPNPAGEESGFLSFAKGDLIILDHDTGEQVMNSGWANGINERTKQRGDFPTDCVYVMPTVTMPPREIVALVTMTPDQRQDVVRLLQLRTAEPEVRAKPYTLEEFSYDYFRPPPKHTLSRVMVSKARGKDRLWSHTREPLKQALLKKLLGSEELSQEACLAFIAVLKYMGDYPSKRTRSVNELTDQIFEGPLKAEPLKDEAYVQILKQLTDNHIRYSEERGWELLWLCTGLFPPSNILLPHVQRFLQSRKHCPLAIDCLQRLQKALRNGSRKYPPHLVEVEAIQHKTTQIFHKVYFPDDTDEAFEVESSTKAKDFCQNIATRLLLKSSEGFSLFVKIADKVISVPENDFFFDFVRHLTDWIKKARPIKDGIVPSLTYQVFFMKKLWTTTVPGKDPMADSIFHYYQELPKYLRGYHKCTREEVLQLGALIYRVKFEEDKSYFPSIPKLLRELVPQDLIRQVSPDDWKRSIVAYFNKHAGKSKEEAKLAFLKLIFKWPTFGSAFFEVKQTTEPNFPEILLIAINKYGVSLIDPRTKDILTTHPFTKISNWSSGNTYFHITIGNLVRGSKLLCETSLGYKMDDLLTSYISQMLTAMSKQRGSRSGK</sequence>
<dbReference type="Gene3D" id="2.30.30.40">
    <property type="entry name" value="SH3 Domains"/>
    <property type="match status" value="1"/>
</dbReference>
<dbReference type="Pfam" id="PF21989">
    <property type="entry name" value="RA_2"/>
    <property type="match status" value="2"/>
</dbReference>
<feature type="domain" description="FERM" evidence="24">
    <location>
        <begin position="1853"/>
        <end position="2156"/>
    </location>
</feature>
<dbReference type="Proteomes" id="UP000233120">
    <property type="component" value="Unassembled WGS sequence"/>
</dbReference>
<keyword evidence="8" id="KW-1009">Hearing</keyword>
<organism evidence="27 28">
    <name type="scientific">Macaca nemestrina</name>
    <name type="common">Pig-tailed macaque</name>
    <dbReference type="NCBI Taxonomy" id="9545"/>
    <lineage>
        <taxon>Eukaryota</taxon>
        <taxon>Metazoa</taxon>
        <taxon>Chordata</taxon>
        <taxon>Craniata</taxon>
        <taxon>Vertebrata</taxon>
        <taxon>Euteleostomi</taxon>
        <taxon>Mammalia</taxon>
        <taxon>Eutheria</taxon>
        <taxon>Euarchontoglires</taxon>
        <taxon>Primates</taxon>
        <taxon>Haplorrhini</taxon>
        <taxon>Catarrhini</taxon>
        <taxon>Cercopithecidae</taxon>
        <taxon>Cercopithecinae</taxon>
        <taxon>Macaca</taxon>
    </lineage>
</organism>
<evidence type="ECO:0000256" key="11">
    <source>
        <dbReference type="ARBA" id="ARBA00022860"/>
    </source>
</evidence>
<evidence type="ECO:0000259" key="25">
    <source>
        <dbReference type="PROSITE" id="PS51016"/>
    </source>
</evidence>
<dbReference type="InterPro" id="IPR001609">
    <property type="entry name" value="Myosin_head_motor_dom-like"/>
</dbReference>
<dbReference type="FunFam" id="2.30.29.30:FF:000075">
    <property type="entry name" value="unconventional myosin-VIIa"/>
    <property type="match status" value="1"/>
</dbReference>
<dbReference type="FunFam" id="1.20.80.10:FF:000013">
    <property type="entry name" value="Unconventional myosin-VIIa"/>
    <property type="match status" value="1"/>
</dbReference>
<keyword evidence="15 21" id="KW-0009">Actin-binding</keyword>
<dbReference type="InterPro" id="IPR014352">
    <property type="entry name" value="FERM/acyl-CoA-bd_prot_sf"/>
</dbReference>
<accession>A0A2K6BQI2</accession>
<dbReference type="GO" id="GO:0090596">
    <property type="term" value="P:sensory organ morphogenesis"/>
    <property type="evidence" value="ECO:0007669"/>
    <property type="project" value="UniProtKB-ARBA"/>
</dbReference>
<dbReference type="InterPro" id="IPR000048">
    <property type="entry name" value="IQ_motif_EF-hand-BS"/>
</dbReference>
<evidence type="ECO:0000256" key="3">
    <source>
        <dbReference type="ARBA" id="ARBA00008314"/>
    </source>
</evidence>
<dbReference type="Gene3D" id="2.30.29.30">
    <property type="entry name" value="Pleckstrin-homology domain (PH domain)/Phosphotyrosine-binding domain (PTB)"/>
    <property type="match status" value="2"/>
</dbReference>
<dbReference type="SUPFAM" id="SSF50729">
    <property type="entry name" value="PH domain-like"/>
    <property type="match status" value="1"/>
</dbReference>
<dbReference type="GO" id="GO:0003779">
    <property type="term" value="F:actin binding"/>
    <property type="evidence" value="ECO:0007669"/>
    <property type="project" value="UniProtKB-KW"/>
</dbReference>
<dbReference type="Gene3D" id="1.25.40.530">
    <property type="entry name" value="MyTH4 domain"/>
    <property type="match status" value="2"/>
</dbReference>
<feature type="domain" description="MyTH4" evidence="25">
    <location>
        <begin position="1006"/>
        <end position="1242"/>
    </location>
</feature>
<dbReference type="PROSITE" id="PS51016">
    <property type="entry name" value="MYTH4"/>
    <property type="match status" value="2"/>
</dbReference>
<evidence type="ECO:0000256" key="5">
    <source>
        <dbReference type="ARBA" id="ARBA00022490"/>
    </source>
</evidence>
<dbReference type="InterPro" id="IPR027417">
    <property type="entry name" value="P-loop_NTPase"/>
</dbReference>
<dbReference type="GO" id="GO:0005902">
    <property type="term" value="C:microvillus"/>
    <property type="evidence" value="ECO:0007669"/>
    <property type="project" value="UniProtKB-ARBA"/>
</dbReference>
<keyword evidence="9 21" id="KW-0547">Nucleotide-binding</keyword>
<keyword evidence="5" id="KW-0963">Cytoplasm</keyword>
<keyword evidence="28" id="KW-1185">Reference proteome</keyword>
<feature type="domain" description="MyTH4" evidence="25">
    <location>
        <begin position="1698"/>
        <end position="1847"/>
    </location>
</feature>
<dbReference type="InterPro" id="IPR000857">
    <property type="entry name" value="MyTH4_dom"/>
</dbReference>
<dbReference type="Pfam" id="PF00612">
    <property type="entry name" value="IQ"/>
    <property type="match status" value="2"/>
</dbReference>
<reference evidence="27" key="1">
    <citation type="submission" date="2025-08" db="UniProtKB">
        <authorList>
            <consortium name="Ensembl"/>
        </authorList>
    </citation>
    <scope>IDENTIFICATION</scope>
</reference>
<dbReference type="PROSITE" id="PS50096">
    <property type="entry name" value="IQ"/>
    <property type="match status" value="3"/>
</dbReference>
<keyword evidence="13 21" id="KW-0518">Myosin</keyword>
<evidence type="ECO:0000259" key="24">
    <source>
        <dbReference type="PROSITE" id="PS50057"/>
    </source>
</evidence>
<dbReference type="InterPro" id="IPR002404">
    <property type="entry name" value="IRS_PTB"/>
</dbReference>
<dbReference type="PANTHER" id="PTHR22692:SF34">
    <property type="entry name" value="MYOSIN VIIA"/>
    <property type="match status" value="1"/>
</dbReference>
<evidence type="ECO:0000256" key="8">
    <source>
        <dbReference type="ARBA" id="ARBA00022740"/>
    </source>
</evidence>
<dbReference type="GO" id="GO:0005516">
    <property type="term" value="F:calmodulin binding"/>
    <property type="evidence" value="ECO:0007669"/>
    <property type="project" value="UniProtKB-KW"/>
</dbReference>
<protein>
    <recommendedName>
        <fullName evidence="19">Unconventional myosin-VIIa</fullName>
    </recommendedName>
</protein>
<reference evidence="27" key="2">
    <citation type="submission" date="2025-09" db="UniProtKB">
        <authorList>
            <consortium name="Ensembl"/>
        </authorList>
    </citation>
    <scope>IDENTIFICATION</scope>
</reference>
<dbReference type="Pfam" id="PF00063">
    <property type="entry name" value="Myosin_head"/>
    <property type="match status" value="1"/>
</dbReference>
<feature type="region of interest" description="Actin-binding" evidence="21">
    <location>
        <begin position="607"/>
        <end position="629"/>
    </location>
</feature>
<dbReference type="GeneTree" id="ENSGT00940000155350"/>
<dbReference type="InterPro" id="IPR041794">
    <property type="entry name" value="MyoVII_FERM_C2"/>
</dbReference>
<feature type="domain" description="SH3" evidence="23">
    <location>
        <begin position="1554"/>
        <end position="1623"/>
    </location>
</feature>
<dbReference type="InterPro" id="IPR051567">
    <property type="entry name" value="Unconventional_Myosin_ATPase"/>
</dbReference>
<dbReference type="FunFam" id="3.10.20.90:FF:000051">
    <property type="entry name" value="Unconventional myosin-VIIa"/>
    <property type="match status" value="1"/>
</dbReference>
<evidence type="ECO:0000256" key="21">
    <source>
        <dbReference type="PROSITE-ProRule" id="PRU00782"/>
    </source>
</evidence>
<evidence type="ECO:0000259" key="23">
    <source>
        <dbReference type="PROSITE" id="PS50002"/>
    </source>
</evidence>
<dbReference type="InterPro" id="IPR057130">
    <property type="entry name" value="Myosin_VII_N"/>
</dbReference>
<evidence type="ECO:0000256" key="18">
    <source>
        <dbReference type="ARBA" id="ARBA00063811"/>
    </source>
</evidence>
<dbReference type="Gene3D" id="6.20.240.20">
    <property type="match status" value="1"/>
</dbReference>
<keyword evidence="11" id="KW-0112">Calmodulin-binding</keyword>
<evidence type="ECO:0000256" key="1">
    <source>
        <dbReference type="ARBA" id="ARBA00004245"/>
    </source>
</evidence>
<dbReference type="SMART" id="SM00326">
    <property type="entry name" value="SH3"/>
    <property type="match status" value="1"/>
</dbReference>
<evidence type="ECO:0000256" key="4">
    <source>
        <dbReference type="ARBA" id="ARBA00022443"/>
    </source>
</evidence>
<dbReference type="GO" id="GO:0045202">
    <property type="term" value="C:synapse"/>
    <property type="evidence" value="ECO:0007669"/>
    <property type="project" value="UniProtKB-SubCell"/>
</dbReference>
<dbReference type="InterPro" id="IPR041793">
    <property type="entry name" value="MyoVII_FERM_C1"/>
</dbReference>
<dbReference type="PROSITE" id="PS50002">
    <property type="entry name" value="SH3"/>
    <property type="match status" value="1"/>
</dbReference>
<dbReference type="SUPFAM" id="SSF54236">
    <property type="entry name" value="Ubiquitin-like"/>
    <property type="match status" value="2"/>
</dbReference>
<keyword evidence="7" id="KW-0677">Repeat</keyword>
<dbReference type="InterPro" id="IPR019749">
    <property type="entry name" value="Band_41_domain"/>
</dbReference>
<evidence type="ECO:0000256" key="22">
    <source>
        <dbReference type="SAM" id="Coils"/>
    </source>
</evidence>
<evidence type="ECO:0000259" key="26">
    <source>
        <dbReference type="PROSITE" id="PS51456"/>
    </source>
</evidence>
<dbReference type="Gene3D" id="3.40.850.10">
    <property type="entry name" value="Kinesin motor domain"/>
    <property type="match status" value="1"/>
</dbReference>
<comment type="similarity">
    <text evidence="3 21">Belongs to the TRAFAC class myosin-kinesin ATPase superfamily. Myosin family.</text>
</comment>
<keyword evidence="12" id="KW-0770">Synapse</keyword>
<dbReference type="GO" id="GO:0005938">
    <property type="term" value="C:cell cortex"/>
    <property type="evidence" value="ECO:0007669"/>
    <property type="project" value="UniProtKB-SubCell"/>
</dbReference>
<dbReference type="SUPFAM" id="SSF47031">
    <property type="entry name" value="Second domain of FERM"/>
    <property type="match status" value="2"/>
</dbReference>
<dbReference type="InterPro" id="IPR035963">
    <property type="entry name" value="FERM_2"/>
</dbReference>
<proteinExistence type="inferred from homology"/>
<evidence type="ECO:0000256" key="17">
    <source>
        <dbReference type="ARBA" id="ARBA00034103"/>
    </source>
</evidence>
<gene>
    <name evidence="27" type="primary">MYO7A</name>
</gene>
<evidence type="ECO:0000313" key="28">
    <source>
        <dbReference type="Proteomes" id="UP000233120"/>
    </source>
</evidence>
<dbReference type="CDD" id="cd22249">
    <property type="entry name" value="UDM1_RNF168_RNF169-like"/>
    <property type="match status" value="1"/>
</dbReference>
<evidence type="ECO:0000256" key="13">
    <source>
        <dbReference type="ARBA" id="ARBA00023123"/>
    </source>
</evidence>
<evidence type="ECO:0000256" key="10">
    <source>
        <dbReference type="ARBA" id="ARBA00022840"/>
    </source>
</evidence>
<dbReference type="SUPFAM" id="SSF52540">
    <property type="entry name" value="P-loop containing nucleoside triphosphate hydrolases"/>
    <property type="match status" value="1"/>
</dbReference>
<dbReference type="InterPro" id="IPR000299">
    <property type="entry name" value="FERM_domain"/>
</dbReference>
<keyword evidence="4 20" id="KW-0728">SH3 domain</keyword>
<dbReference type="Bgee" id="ENSMNEG00000030597">
    <property type="expression patterns" value="Expressed in cerebellum and 5 other cell types or tissues"/>
</dbReference>
<evidence type="ECO:0000256" key="9">
    <source>
        <dbReference type="ARBA" id="ARBA00022741"/>
    </source>
</evidence>
<dbReference type="InterPro" id="IPR036106">
    <property type="entry name" value="MYSc_Myo7"/>
</dbReference>
<evidence type="ECO:0000256" key="2">
    <source>
        <dbReference type="ARBA" id="ARBA00004544"/>
    </source>
</evidence>
<dbReference type="Gene3D" id="1.10.10.820">
    <property type="match status" value="1"/>
</dbReference>
<feature type="coiled-coil region" evidence="22">
    <location>
        <begin position="849"/>
        <end position="924"/>
    </location>
</feature>
<name>A0A2K6BQI2_MACNE</name>
<dbReference type="InterPro" id="IPR019748">
    <property type="entry name" value="FERM_central"/>
</dbReference>
<dbReference type="GO" id="GO:0048666">
    <property type="term" value="P:neuron development"/>
    <property type="evidence" value="ECO:0007669"/>
    <property type="project" value="UniProtKB-ARBA"/>
</dbReference>
<evidence type="ECO:0000256" key="15">
    <source>
        <dbReference type="ARBA" id="ARBA00023203"/>
    </source>
</evidence>
<evidence type="ECO:0000313" key="27">
    <source>
        <dbReference type="Ensembl" id="ENSMNEP00000013643.1"/>
    </source>
</evidence>
<dbReference type="Pfam" id="PF02174">
    <property type="entry name" value="IRS"/>
    <property type="match status" value="1"/>
</dbReference>
<dbReference type="GO" id="GO:0097733">
    <property type="term" value="C:photoreceptor cell cilium"/>
    <property type="evidence" value="ECO:0007669"/>
    <property type="project" value="UniProtKB-ARBA"/>
</dbReference>
<dbReference type="Gene3D" id="1.20.58.530">
    <property type="match status" value="1"/>
</dbReference>
<dbReference type="PRINTS" id="PR00193">
    <property type="entry name" value="MYOSINHEAVY"/>
</dbReference>
<evidence type="ECO:0000256" key="20">
    <source>
        <dbReference type="PROSITE-ProRule" id="PRU00192"/>
    </source>
</evidence>
<evidence type="ECO:0000256" key="6">
    <source>
        <dbReference type="ARBA" id="ARBA00022553"/>
    </source>
</evidence>
<dbReference type="GO" id="GO:0045177">
    <property type="term" value="C:apical part of cell"/>
    <property type="evidence" value="ECO:0007669"/>
    <property type="project" value="UniProtKB-ARBA"/>
</dbReference>
<comment type="subcellular location">
    <subcellularLocation>
        <location evidence="2">Cytoplasm</location>
        <location evidence="2">Cell cortex</location>
    </subcellularLocation>
    <subcellularLocation>
        <location evidence="1">Cytoplasm</location>
        <location evidence="1">Cytoskeleton</location>
    </subcellularLocation>
    <subcellularLocation>
        <location evidence="17">Synapse</location>
    </subcellularLocation>
</comment>
<dbReference type="InterPro" id="IPR001452">
    <property type="entry name" value="SH3_domain"/>
</dbReference>
<dbReference type="GO" id="GO:0003774">
    <property type="term" value="F:cytoskeletal motor activity"/>
    <property type="evidence" value="ECO:0007669"/>
    <property type="project" value="UniProtKB-UniRule"/>
</dbReference>
<dbReference type="FunFam" id="3.10.20.90:FF:000036">
    <property type="entry name" value="Unconventional myosin-VIIa"/>
    <property type="match status" value="1"/>
</dbReference>
<dbReference type="FunFam" id="1.20.120.720:FF:000008">
    <property type="entry name" value="Unconventional myosin-VIIa"/>
    <property type="match status" value="1"/>
</dbReference>
<dbReference type="CDD" id="cd01381">
    <property type="entry name" value="MYSc_Myo7"/>
    <property type="match status" value="1"/>
</dbReference>
<evidence type="ECO:0000256" key="14">
    <source>
        <dbReference type="ARBA" id="ARBA00023175"/>
    </source>
</evidence>
<feature type="domain" description="Myosin motor" evidence="26">
    <location>
        <begin position="54"/>
        <end position="730"/>
    </location>
</feature>
<dbReference type="Pfam" id="PF00784">
    <property type="entry name" value="MyTH4"/>
    <property type="match status" value="2"/>
</dbReference>
<feature type="domain" description="FERM" evidence="24">
    <location>
        <begin position="1247"/>
        <end position="1556"/>
    </location>
</feature>
<dbReference type="Pfam" id="PF21998">
    <property type="entry name" value="FERM_C1_MyoVII"/>
    <property type="match status" value="1"/>
</dbReference>
<dbReference type="PROSITE" id="PS51456">
    <property type="entry name" value="MYOSIN_MOTOR"/>
    <property type="match status" value="1"/>
</dbReference>
<dbReference type="InterPro" id="IPR038185">
    <property type="entry name" value="MyTH4_dom_sf"/>
</dbReference>
<dbReference type="GO" id="GO:0007040">
    <property type="term" value="P:lysosome organization"/>
    <property type="evidence" value="ECO:0007669"/>
    <property type="project" value="UniProtKB-ARBA"/>
</dbReference>
<dbReference type="FunFam" id="2.30.30.40:FF:000113">
    <property type="entry name" value="unconventional myosin-VIIa"/>
    <property type="match status" value="1"/>
</dbReference>
<dbReference type="CDD" id="cd14473">
    <property type="entry name" value="FERM_B-lobe"/>
    <property type="match status" value="2"/>
</dbReference>
<keyword evidence="16" id="KW-0206">Cytoskeleton</keyword>
<keyword evidence="22" id="KW-0175">Coiled coil</keyword>
<dbReference type="FunFam" id="1.10.10.820:FF:000001">
    <property type="entry name" value="Myosin heavy chain"/>
    <property type="match status" value="1"/>
</dbReference>
<keyword evidence="6" id="KW-0597">Phosphoprotein</keyword>
<evidence type="ECO:0000256" key="7">
    <source>
        <dbReference type="ARBA" id="ARBA00022737"/>
    </source>
</evidence>
<dbReference type="FunFam" id="3.40.850.10:FF:000007">
    <property type="entry name" value="Myosin VIIA"/>
    <property type="match status" value="1"/>
</dbReference>
<dbReference type="InterPro" id="IPR036961">
    <property type="entry name" value="Kinesin_motor_dom_sf"/>
</dbReference>
<dbReference type="Gene3D" id="3.10.20.90">
    <property type="entry name" value="Phosphatidylinositol 3-kinase Catalytic Subunit, Chain A, domain 1"/>
    <property type="match status" value="2"/>
</dbReference>
<dbReference type="CDD" id="cd11881">
    <property type="entry name" value="SH3_MYO7A"/>
    <property type="match status" value="1"/>
</dbReference>
<dbReference type="GO" id="GO:0016020">
    <property type="term" value="C:membrane"/>
    <property type="evidence" value="ECO:0007669"/>
    <property type="project" value="UniProtKB-ARBA"/>
</dbReference>
<dbReference type="FunFam" id="2.30.29.30:FF:000079">
    <property type="entry name" value="unconventional myosin-VIIa"/>
    <property type="match status" value="1"/>
</dbReference>
<dbReference type="GO" id="GO:0016459">
    <property type="term" value="C:myosin complex"/>
    <property type="evidence" value="ECO:0007669"/>
    <property type="project" value="UniProtKB-KW"/>
</dbReference>
<dbReference type="CDD" id="cd13198">
    <property type="entry name" value="FERM_C1_MyoVII"/>
    <property type="match status" value="1"/>
</dbReference>
<dbReference type="CDD" id="cd17092">
    <property type="entry name" value="FERM1_F1_Myosin-VII"/>
    <property type="match status" value="1"/>
</dbReference>
<dbReference type="FunFam" id="1.25.40.530:FF:000004">
    <property type="entry name" value="Myosin VIIA"/>
    <property type="match status" value="1"/>
</dbReference>
<dbReference type="Gene3D" id="1.20.120.720">
    <property type="entry name" value="Myosin VI head, motor domain, U50 subdomain"/>
    <property type="match status" value="1"/>
</dbReference>
<comment type="subunit">
    <text evidence="18">Might homodimerize in a two headed molecule through the formation of a coiled-coil rod. Identified in a complex with USH1C and USH1G. Interacts with MYRIP. Interacts with RPE65. Interacts with CIB2. May interact with CALM. Interacts with WHRN. Interacts with PLEKHB1 (via PH domain). Interacts with PCDH15. Interacts with TWF2. Interacts with USH1G. Interacts with MYH9. Interacts (via MyTH4-FERM domains) with cytoplasmic regions of ADGRV1 and USH2A. Interacts with PDZD7 (via MyTH4-FERM domains). Interacts with CALML4.</text>
</comment>
<dbReference type="CDD" id="cd17093">
    <property type="entry name" value="FERM2_F1_Myosin-VII"/>
    <property type="match status" value="1"/>
</dbReference>
<evidence type="ECO:0000256" key="19">
    <source>
        <dbReference type="ARBA" id="ARBA00072912"/>
    </source>
</evidence>
<dbReference type="CDD" id="cd13199">
    <property type="entry name" value="FERM_C2_MyoVII"/>
    <property type="match status" value="1"/>
</dbReference>
<dbReference type="FunFam" id="1.20.5.190:FF:000012">
    <property type="entry name" value="Myosin VIIA"/>
    <property type="match status" value="1"/>
</dbReference>
<evidence type="ECO:0000256" key="12">
    <source>
        <dbReference type="ARBA" id="ARBA00023018"/>
    </source>
</evidence>
<dbReference type="InterPro" id="IPR029071">
    <property type="entry name" value="Ubiquitin-like_domsf"/>
</dbReference>
<dbReference type="SMART" id="SM00295">
    <property type="entry name" value="B41"/>
    <property type="match status" value="2"/>
</dbReference>
<dbReference type="SMART" id="SM00139">
    <property type="entry name" value="MyTH4"/>
    <property type="match status" value="2"/>
</dbReference>
<dbReference type="SUPFAM" id="SSF50044">
    <property type="entry name" value="SH3-domain"/>
    <property type="match status" value="1"/>
</dbReference>
<dbReference type="Gene3D" id="1.20.5.190">
    <property type="match status" value="1"/>
</dbReference>
<feature type="binding site" evidence="21">
    <location>
        <begin position="147"/>
        <end position="154"/>
    </location>
    <ligand>
        <name>ATP</name>
        <dbReference type="ChEBI" id="CHEBI:30616"/>
    </ligand>
</feature>
<dbReference type="Gene3D" id="1.20.80.10">
    <property type="match status" value="2"/>
</dbReference>
<dbReference type="Ensembl" id="ENSMNET00000037844.1">
    <property type="protein sequence ID" value="ENSMNEP00000013643.1"/>
    <property type="gene ID" value="ENSMNEG00000030597.1"/>
</dbReference>
<dbReference type="PROSITE" id="PS50057">
    <property type="entry name" value="FERM_3"/>
    <property type="match status" value="2"/>
</dbReference>
<dbReference type="GO" id="GO:0007605">
    <property type="term" value="P:sensory perception of sound"/>
    <property type="evidence" value="ECO:0007669"/>
    <property type="project" value="UniProtKB-KW"/>
</dbReference>
<dbReference type="SMART" id="SM00015">
    <property type="entry name" value="IQ"/>
    <property type="match status" value="4"/>
</dbReference>
<evidence type="ECO:0000256" key="16">
    <source>
        <dbReference type="ARBA" id="ARBA00023212"/>
    </source>
</evidence>
<keyword evidence="14 21" id="KW-0505">Motor protein</keyword>
<dbReference type="GO" id="GO:0005524">
    <property type="term" value="F:ATP binding"/>
    <property type="evidence" value="ECO:0007669"/>
    <property type="project" value="UniProtKB-UniRule"/>
</dbReference>
<dbReference type="PANTHER" id="PTHR22692">
    <property type="entry name" value="MYOSIN VII, XV"/>
    <property type="match status" value="1"/>
</dbReference>
<dbReference type="InterPro" id="IPR011993">
    <property type="entry name" value="PH-like_dom_sf"/>
</dbReference>